<dbReference type="InterPro" id="IPR051696">
    <property type="entry name" value="DENN_Domain_GEFs"/>
</dbReference>
<dbReference type="InterPro" id="IPR035892">
    <property type="entry name" value="C2_domain_sf"/>
</dbReference>
<dbReference type="GeneID" id="14891594"/>
<accession>A0A0A1UBM6</accession>
<dbReference type="VEuPathDB" id="AmoebaDB:EIN_369370"/>
<dbReference type="AlphaFoldDB" id="A0A0A1UBM6"/>
<organism evidence="2 3">
    <name type="scientific">Entamoeba invadens IP1</name>
    <dbReference type="NCBI Taxonomy" id="370355"/>
    <lineage>
        <taxon>Eukaryota</taxon>
        <taxon>Amoebozoa</taxon>
        <taxon>Evosea</taxon>
        <taxon>Archamoebae</taxon>
        <taxon>Mastigamoebida</taxon>
        <taxon>Entamoebidae</taxon>
        <taxon>Entamoeba</taxon>
    </lineage>
</organism>
<feature type="domain" description="UDENN" evidence="1">
    <location>
        <begin position="253"/>
        <end position="669"/>
    </location>
</feature>
<dbReference type="GO" id="GO:0031410">
    <property type="term" value="C:cytoplasmic vesicle"/>
    <property type="evidence" value="ECO:0007669"/>
    <property type="project" value="TreeGrafter"/>
</dbReference>
<dbReference type="OrthoDB" id="27460at2759"/>
<dbReference type="Proteomes" id="UP000014680">
    <property type="component" value="Unassembled WGS sequence"/>
</dbReference>
<dbReference type="InterPro" id="IPR001194">
    <property type="entry name" value="cDENN_dom"/>
</dbReference>
<dbReference type="InterPro" id="IPR005112">
    <property type="entry name" value="dDENN_dom"/>
</dbReference>
<dbReference type="PROSITE" id="PS50211">
    <property type="entry name" value="DENN"/>
    <property type="match status" value="1"/>
</dbReference>
<proteinExistence type="predicted"/>
<dbReference type="InterPro" id="IPR043153">
    <property type="entry name" value="DENN_C"/>
</dbReference>
<evidence type="ECO:0000313" key="3">
    <source>
        <dbReference type="Proteomes" id="UP000014680"/>
    </source>
</evidence>
<dbReference type="SUPFAM" id="SSF49562">
    <property type="entry name" value="C2 domain (Calcium/lipid-binding domain, CaLB)"/>
    <property type="match status" value="1"/>
</dbReference>
<dbReference type="RefSeq" id="XP_004259386.1">
    <property type="nucleotide sequence ID" value="XM_004259338.1"/>
</dbReference>
<dbReference type="Pfam" id="PF02141">
    <property type="entry name" value="DENN"/>
    <property type="match status" value="1"/>
</dbReference>
<name>A0A0A1UBM6_ENTIV</name>
<dbReference type="GO" id="GO:0032483">
    <property type="term" value="P:regulation of Rab protein signal transduction"/>
    <property type="evidence" value="ECO:0007669"/>
    <property type="project" value="TreeGrafter"/>
</dbReference>
<dbReference type="KEGG" id="eiv:EIN_369370"/>
<dbReference type="SMART" id="SM00801">
    <property type="entry name" value="dDENN"/>
    <property type="match status" value="1"/>
</dbReference>
<keyword evidence="3" id="KW-1185">Reference proteome</keyword>
<protein>
    <recommendedName>
        <fullName evidence="1">UDENN domain-containing protein</fullName>
    </recommendedName>
</protein>
<evidence type="ECO:0000313" key="2">
    <source>
        <dbReference type="EMBL" id="ELP92615.1"/>
    </source>
</evidence>
<dbReference type="PANTHER" id="PTHR12296:SF21">
    <property type="entry name" value="DENN DOMAIN-CONTAINING PROTEIN 3"/>
    <property type="match status" value="1"/>
</dbReference>
<dbReference type="Gene3D" id="3.40.50.11500">
    <property type="match status" value="1"/>
</dbReference>
<dbReference type="PANTHER" id="PTHR12296">
    <property type="entry name" value="DENN DOMAIN-CONTAINING PROTEIN 4"/>
    <property type="match status" value="1"/>
</dbReference>
<dbReference type="InterPro" id="IPR005113">
    <property type="entry name" value="uDENN_dom"/>
</dbReference>
<reference evidence="2 3" key="1">
    <citation type="submission" date="2012-10" db="EMBL/GenBank/DDBJ databases">
        <authorList>
            <person name="Zafar N."/>
            <person name="Inman J."/>
            <person name="Hall N."/>
            <person name="Lorenzi H."/>
            <person name="Caler E."/>
        </authorList>
    </citation>
    <scope>NUCLEOTIDE SEQUENCE [LARGE SCALE GENOMIC DNA]</scope>
    <source>
        <strain evidence="2 3">IP1</strain>
    </source>
</reference>
<dbReference type="SMART" id="SM00799">
    <property type="entry name" value="DENN"/>
    <property type="match status" value="1"/>
</dbReference>
<dbReference type="Pfam" id="PF03456">
    <property type="entry name" value="uDENN"/>
    <property type="match status" value="1"/>
</dbReference>
<evidence type="ECO:0000259" key="1">
    <source>
        <dbReference type="PROSITE" id="PS50211"/>
    </source>
</evidence>
<gene>
    <name evidence="2" type="ORF">EIN_369370</name>
</gene>
<dbReference type="EMBL" id="KB206332">
    <property type="protein sequence ID" value="ELP92615.1"/>
    <property type="molecule type" value="Genomic_DNA"/>
</dbReference>
<dbReference type="InterPro" id="IPR037516">
    <property type="entry name" value="Tripartite_DENN"/>
</dbReference>
<sequence>MRGCLTPRSQVISVPPLQSPRSSLPTYHLKVTIQNGVFSKSENGIYCVSKVLGIKYRTKETTTNCPLFGIVWDIILPEDQQTLQIFLCKHSMINTRIDIGIVTINLLRVGIGVQMNETFRVFNTENVVGSLRLSLFRETRPIDQVFTNYKEITQKFTLTSHPINFIPTKDSKASKIPMKNQHHRFVSQQLPQPESDDLIIPTGLFSAVFIITPADITAELKSYRDSFNSTPSDLCSSTVPPQSVKLSKRSLAQCVKTESPLLPQIVEIGLSGKVKSCYPPNVGGRVVPLNIWNFCFGDGLHLSHFNQPAKVIPFVMTDATGTTKFATFLVAYFPLKNDEMTQIKDLYPHQTGPLYSPCAIGVTSEFPILGLMRKWLKTIYEGGYDNKKMNDIFHEVIYMTGKPGYGSPFSYNFADLNFYVEIRLEPKLGFPSTGVSFLPLLGLIGVEGILCVVLSLLADEKVIVVSKSKTAVVYAIEQFKSLISPFEWCNVCIDLLPLTMIDYLTSPMTYLIGICQEYKEEMLRVVGEEEVVVCDLDAGTVMKKGRLRKVPTCVLSVLYEMVKMTQLKETSVFDVNSDCYEEKYFTWKSSEKDKIIQLGMFKIMCLILSKYEDYVRCSWVTDRPDIYFERAEYLEYKGEDFNDLFEGLFTSQHFQFFIEKYKENEESVFCEWNEKLVFQFPLEKIVKMYSNKKEVLKIVEKNPTHKTGTVRTKIEEIEIDARKLRSLRVRESVNKSVGESITYHKKRWDIRSDEVFADFFSSQSAQDDDKVTQTCELAVEWMLRGKGEDRVVTSEWVFGLLSKRAGRKLFFTQLARSVLRIEPKDLTGKGSCQKTIKKICVSVWGYSIITETFRQVVKYAKSDKDVLTLKRVVQFAMEIYKENTTKEVYVIESLRNETFEEEEMWHALYLEKMWNDKQRIFNGLSVLEILKKCDTASQTEVVEYRKQEGISLVNTFKETFEMMKRCGVGEKCVKKFVGYELGRLRVKEAVSTQVHKAVENFWKAKTSVQEKIESVLTAEEKKREMYDSVYVTETN</sequence>